<sequence>MNFRSTSWFKILPATLAVTLLGSCGFAGDEDQVRVTVIEDGSARINPVGTRLNFVSSTMRAAIAKGLVGLDEQGRVVPALAARWIVSDDGLSYIFRLFDAKWDDGREITAERVARLLRERFSELRNSRLQYDVSEVEEVLSMTGRVIEIRLDSPHPNFLQLLAQPEMGLFRAGHGAGPMRLLSEEDVIKLSRFDEPSEEEQDAEEEDDRWVSLRSEPAAIAIARYRAGAVQVVLNGKYHHLPLIGAAGISSGDIRLDPVAGLFGLRFIRAEGFWAVPENREILAMTINRPALLTSFPGVSAWQSRLKIIPEALDVDGINTYPDWASMTMQDRMAYARNHVSRWKASEGPVAPLAIALPDAAGADILFKRIQSDLRRVGLNARKVELNQAADVQLLDEIAPYDSPQWFLKQLTCMATPVCLNDADTQITEAEAATNLEIKARLYAEVENMLVDHYNFIPIAVPIRWSIARQGQRGFAVNPRGWHPLNPLVGIPIS</sequence>
<keyword evidence="4 5" id="KW-0732">Signal</keyword>
<organism evidence="7 8">
    <name type="scientific">Parasphingorhabdus flavimaris</name>
    <dbReference type="NCBI Taxonomy" id="266812"/>
    <lineage>
        <taxon>Bacteria</taxon>
        <taxon>Pseudomonadati</taxon>
        <taxon>Pseudomonadota</taxon>
        <taxon>Alphaproteobacteria</taxon>
        <taxon>Sphingomonadales</taxon>
        <taxon>Sphingomonadaceae</taxon>
        <taxon>Parasphingorhabdus</taxon>
    </lineage>
</organism>
<dbReference type="Gene3D" id="3.40.190.10">
    <property type="entry name" value="Periplasmic binding protein-like II"/>
    <property type="match status" value="1"/>
</dbReference>
<feature type="chain" id="PRO_5047386915" evidence="5">
    <location>
        <begin position="28"/>
        <end position="494"/>
    </location>
</feature>
<dbReference type="Gene3D" id="3.90.76.10">
    <property type="entry name" value="Dipeptide-binding Protein, Domain 1"/>
    <property type="match status" value="1"/>
</dbReference>
<feature type="signal peptide" evidence="5">
    <location>
        <begin position="1"/>
        <end position="27"/>
    </location>
</feature>
<proteinExistence type="inferred from homology"/>
<dbReference type="Gene3D" id="3.10.105.10">
    <property type="entry name" value="Dipeptide-binding Protein, Domain 3"/>
    <property type="match status" value="1"/>
</dbReference>
<comment type="caution">
    <text evidence="7">The sequence shown here is derived from an EMBL/GenBank/DDBJ whole genome shotgun (WGS) entry which is preliminary data.</text>
</comment>
<keyword evidence="8" id="KW-1185">Reference proteome</keyword>
<protein>
    <submittedName>
        <fullName evidence="7">ABC transporter substrate-binding protein</fullName>
    </submittedName>
</protein>
<reference evidence="7 8" key="1">
    <citation type="submission" date="2020-06" db="EMBL/GenBank/DDBJ databases">
        <authorList>
            <person name="Kim S.-J."/>
            <person name="Park S.-J."/>
        </authorList>
    </citation>
    <scope>NUCLEOTIDE SEQUENCE [LARGE SCALE GENOMIC DNA]</scope>
    <source>
        <strain evidence="7 8">SW-151</strain>
    </source>
</reference>
<evidence type="ECO:0000256" key="4">
    <source>
        <dbReference type="ARBA" id="ARBA00022729"/>
    </source>
</evidence>
<dbReference type="SUPFAM" id="SSF53850">
    <property type="entry name" value="Periplasmic binding protein-like II"/>
    <property type="match status" value="1"/>
</dbReference>
<accession>A0ABX2MY86</accession>
<evidence type="ECO:0000256" key="3">
    <source>
        <dbReference type="ARBA" id="ARBA00022448"/>
    </source>
</evidence>
<evidence type="ECO:0000256" key="2">
    <source>
        <dbReference type="ARBA" id="ARBA00005695"/>
    </source>
</evidence>
<dbReference type="PANTHER" id="PTHR30290:SF10">
    <property type="entry name" value="PERIPLASMIC OLIGOPEPTIDE-BINDING PROTEIN-RELATED"/>
    <property type="match status" value="1"/>
</dbReference>
<dbReference type="PROSITE" id="PS51257">
    <property type="entry name" value="PROKAR_LIPOPROTEIN"/>
    <property type="match status" value="1"/>
</dbReference>
<gene>
    <name evidence="7" type="ORF">HUO14_00660</name>
</gene>
<dbReference type="InterPro" id="IPR000914">
    <property type="entry name" value="SBP_5_dom"/>
</dbReference>
<dbReference type="Pfam" id="PF00496">
    <property type="entry name" value="SBP_bac_5"/>
    <property type="match status" value="1"/>
</dbReference>
<keyword evidence="3" id="KW-0813">Transport</keyword>
<comment type="subcellular location">
    <subcellularLocation>
        <location evidence="1">Periplasm</location>
    </subcellularLocation>
</comment>
<dbReference type="Proteomes" id="UP000652427">
    <property type="component" value="Unassembled WGS sequence"/>
</dbReference>
<dbReference type="InterPro" id="IPR039424">
    <property type="entry name" value="SBP_5"/>
</dbReference>
<evidence type="ECO:0000259" key="6">
    <source>
        <dbReference type="Pfam" id="PF00496"/>
    </source>
</evidence>
<comment type="similarity">
    <text evidence="2">Belongs to the bacterial solute-binding protein 5 family.</text>
</comment>
<feature type="domain" description="Solute-binding protein family 5" evidence="6">
    <location>
        <begin position="76"/>
        <end position="170"/>
    </location>
</feature>
<dbReference type="PANTHER" id="PTHR30290">
    <property type="entry name" value="PERIPLASMIC BINDING COMPONENT OF ABC TRANSPORTER"/>
    <property type="match status" value="1"/>
</dbReference>
<evidence type="ECO:0000313" key="7">
    <source>
        <dbReference type="EMBL" id="NVD26409.1"/>
    </source>
</evidence>
<evidence type="ECO:0000313" key="8">
    <source>
        <dbReference type="Proteomes" id="UP000652427"/>
    </source>
</evidence>
<dbReference type="EMBL" id="JABWMH010000001">
    <property type="protein sequence ID" value="NVD26409.1"/>
    <property type="molecule type" value="Genomic_DNA"/>
</dbReference>
<dbReference type="RefSeq" id="WP_176277975.1">
    <property type="nucleotide sequence ID" value="NZ_JABWMH010000001.1"/>
</dbReference>
<name>A0ABX2MY86_9SPHN</name>
<evidence type="ECO:0000256" key="5">
    <source>
        <dbReference type="SAM" id="SignalP"/>
    </source>
</evidence>
<evidence type="ECO:0000256" key="1">
    <source>
        <dbReference type="ARBA" id="ARBA00004418"/>
    </source>
</evidence>